<keyword evidence="1" id="KW-0812">Transmembrane</keyword>
<evidence type="ECO:0000313" key="2">
    <source>
        <dbReference type="EMBL" id="KKO45718.1"/>
    </source>
</evidence>
<comment type="caution">
    <text evidence="2">The sequence shown here is derived from an EMBL/GenBank/DDBJ whole genome shotgun (WGS) entry which is preliminary data.</text>
</comment>
<evidence type="ECO:0000313" key="3">
    <source>
        <dbReference type="Proteomes" id="UP000034228"/>
    </source>
</evidence>
<keyword evidence="1" id="KW-1133">Transmembrane helix</keyword>
<sequence>MKIQQCPACGHKINLKQAAATKKVKGTFMLQCGKCKEWSHECQRAAILRNVGSVVLIIGSVMGYFQLGGVILGPLIALAGVLLALTTLLFASRVIYSAP</sequence>
<evidence type="ECO:0000256" key="1">
    <source>
        <dbReference type="SAM" id="Phobius"/>
    </source>
</evidence>
<dbReference type="EMBL" id="LAHO01000007">
    <property type="protein sequence ID" value="KKO45718.1"/>
    <property type="molecule type" value="Genomic_DNA"/>
</dbReference>
<gene>
    <name evidence="2" type="ORF">WG68_08350</name>
</gene>
<dbReference type="Proteomes" id="UP000034228">
    <property type="component" value="Unassembled WGS sequence"/>
</dbReference>
<feature type="transmembrane region" description="Helical" evidence="1">
    <location>
        <begin position="71"/>
        <end position="96"/>
    </location>
</feature>
<proteinExistence type="predicted"/>
<keyword evidence="1" id="KW-0472">Membrane</keyword>
<name>A0A0M2V981_9GAMM</name>
<reference evidence="2 3" key="1">
    <citation type="submission" date="2015-03" db="EMBL/GenBank/DDBJ databases">
        <title>Draft genome sequences of two protease-producing strains of Arsukibacterium isolated from two cold and alkaline environments.</title>
        <authorList>
            <person name="Lylloff J.E."/>
            <person name="Skov L.B."/>
            <person name="Jepsen M."/>
            <person name="Hallin P.F."/>
            <person name="Sorensen S.J."/>
            <person name="Stougaard P."/>
            <person name="Glaring M.A."/>
        </authorList>
    </citation>
    <scope>NUCLEOTIDE SEQUENCE [LARGE SCALE GENOMIC DNA]</scope>
    <source>
        <strain evidence="2 3">GCM72</strain>
    </source>
</reference>
<feature type="transmembrane region" description="Helical" evidence="1">
    <location>
        <begin position="46"/>
        <end position="65"/>
    </location>
</feature>
<accession>A0A0M2V981</accession>
<protein>
    <submittedName>
        <fullName evidence="2">Uncharacterized protein</fullName>
    </submittedName>
</protein>
<organism evidence="2 3">
    <name type="scientific">Arsukibacterium ikkense</name>
    <dbReference type="NCBI Taxonomy" id="336831"/>
    <lineage>
        <taxon>Bacteria</taxon>
        <taxon>Pseudomonadati</taxon>
        <taxon>Pseudomonadota</taxon>
        <taxon>Gammaproteobacteria</taxon>
        <taxon>Chromatiales</taxon>
        <taxon>Chromatiaceae</taxon>
        <taxon>Arsukibacterium</taxon>
    </lineage>
</organism>
<dbReference type="AlphaFoldDB" id="A0A0M2V981"/>
<keyword evidence="3" id="KW-1185">Reference proteome</keyword>